<evidence type="ECO:0000313" key="15">
    <source>
        <dbReference type="EMBL" id="RKP32640.1"/>
    </source>
</evidence>
<dbReference type="GO" id="GO:0140932">
    <property type="term" value="F:5'-(N(7)-methyl 5'-triphosphoguanosine)-[mRNA] diphosphatase activity"/>
    <property type="evidence" value="ECO:0007669"/>
    <property type="project" value="UniProtKB-EC"/>
</dbReference>
<keyword evidence="9" id="KW-0539">Nucleus</keyword>
<accession>A0A4P9ZKG6</accession>
<dbReference type="Gene3D" id="3.30.200.40">
    <property type="entry name" value="Scavenger mRNA decapping enzyme, N-terminal domain"/>
    <property type="match status" value="1"/>
</dbReference>
<reference evidence="16" key="1">
    <citation type="journal article" date="2018" name="Nat. Microbiol.">
        <title>Leveraging single-cell genomics to expand the fungal tree of life.</title>
        <authorList>
            <person name="Ahrendt S.R."/>
            <person name="Quandt C.A."/>
            <person name="Ciobanu D."/>
            <person name="Clum A."/>
            <person name="Salamov A."/>
            <person name="Andreopoulos B."/>
            <person name="Cheng J.F."/>
            <person name="Woyke T."/>
            <person name="Pelin A."/>
            <person name="Henrissat B."/>
            <person name="Reynolds N.K."/>
            <person name="Benny G.L."/>
            <person name="Smith M.E."/>
            <person name="James T.Y."/>
            <person name="Grigoriev I.V."/>
        </authorList>
    </citation>
    <scope>NUCLEOTIDE SEQUENCE [LARGE SCALE GENOMIC DNA]</scope>
    <source>
        <strain evidence="16">Baker2002</strain>
    </source>
</reference>
<dbReference type="SUPFAM" id="SSF54197">
    <property type="entry name" value="HIT-like"/>
    <property type="match status" value="1"/>
</dbReference>
<evidence type="ECO:0000256" key="3">
    <source>
        <dbReference type="ARBA" id="ARBA00010208"/>
    </source>
</evidence>
<dbReference type="GO" id="GO:0000932">
    <property type="term" value="C:P-body"/>
    <property type="evidence" value="ECO:0007669"/>
    <property type="project" value="TreeGrafter"/>
</dbReference>
<evidence type="ECO:0000256" key="5">
    <source>
        <dbReference type="ARBA" id="ARBA00015636"/>
    </source>
</evidence>
<dbReference type="SUPFAM" id="SSF102860">
    <property type="entry name" value="mRNA decapping enzyme DcpS N-terminal domain"/>
    <property type="match status" value="1"/>
</dbReference>
<evidence type="ECO:0000256" key="9">
    <source>
        <dbReference type="ARBA" id="ARBA00023242"/>
    </source>
</evidence>
<dbReference type="FunFam" id="3.30.428.10:FF:000006">
    <property type="entry name" value="m7GpppX diphosphatase"/>
    <property type="match status" value="1"/>
</dbReference>
<evidence type="ECO:0000256" key="2">
    <source>
        <dbReference type="ARBA" id="ARBA00004496"/>
    </source>
</evidence>
<keyword evidence="8" id="KW-0378">Hydrolase</keyword>
<dbReference type="PIRSF" id="PIRSF028973">
    <property type="entry name" value="Scavenger_mRNA_decap_enz"/>
    <property type="match status" value="1"/>
</dbReference>
<protein>
    <recommendedName>
        <fullName evidence="5">m7GpppX diphosphatase</fullName>
        <ecNumber evidence="4">3.6.1.59</ecNumber>
    </recommendedName>
    <alternativeName>
        <fullName evidence="11">Decapping scavenger enzyme</fullName>
    </alternativeName>
    <alternativeName>
        <fullName evidence="10">Scavenger mRNA-decapping enzyme DcpS</fullName>
    </alternativeName>
</protein>
<name>A0A4P9ZKG6_9ASCO</name>
<dbReference type="Pfam" id="PF05652">
    <property type="entry name" value="DcpS"/>
    <property type="match status" value="1"/>
</dbReference>
<feature type="binding site" evidence="14">
    <location>
        <position position="131"/>
    </location>
    <ligand>
        <name>substrate</name>
    </ligand>
</feature>
<dbReference type="EMBL" id="ML004430">
    <property type="protein sequence ID" value="RKP32640.1"/>
    <property type="molecule type" value="Genomic_DNA"/>
</dbReference>
<dbReference type="InterPro" id="IPR036265">
    <property type="entry name" value="HIT-like_sf"/>
</dbReference>
<dbReference type="Pfam" id="PF11969">
    <property type="entry name" value="DcpS_C"/>
    <property type="match status" value="1"/>
</dbReference>
<dbReference type="GO" id="GO:0005634">
    <property type="term" value="C:nucleus"/>
    <property type="evidence" value="ECO:0007669"/>
    <property type="project" value="UniProtKB-SubCell"/>
</dbReference>
<dbReference type="InterPro" id="IPR011145">
    <property type="entry name" value="Scavenger_mRNA_decap_enz_N"/>
</dbReference>
<feature type="binding site" evidence="14">
    <location>
        <position position="161"/>
    </location>
    <ligand>
        <name>substrate</name>
    </ligand>
</feature>
<comment type="subcellular location">
    <subcellularLocation>
        <location evidence="2">Cytoplasm</location>
    </subcellularLocation>
    <subcellularLocation>
        <location evidence="1">Nucleus</location>
    </subcellularLocation>
</comment>
<evidence type="ECO:0000313" key="16">
    <source>
        <dbReference type="Proteomes" id="UP000268321"/>
    </source>
</evidence>
<evidence type="ECO:0000256" key="4">
    <source>
        <dbReference type="ARBA" id="ARBA00012520"/>
    </source>
</evidence>
<dbReference type="Proteomes" id="UP000268321">
    <property type="component" value="Unassembled WGS sequence"/>
</dbReference>
<dbReference type="PANTHER" id="PTHR12978:SF0">
    <property type="entry name" value="M7GPPPX DIPHOSPHATASE"/>
    <property type="match status" value="1"/>
</dbReference>
<dbReference type="OrthoDB" id="10264956at2759"/>
<evidence type="ECO:0000256" key="14">
    <source>
        <dbReference type="PIRSR" id="PIRSR028973-2"/>
    </source>
</evidence>
<feature type="active site" description="Nucleophile" evidence="13">
    <location>
        <position position="233"/>
    </location>
</feature>
<comment type="catalytic activity">
    <reaction evidence="12">
        <text>a 5'-end (N(7)-methyl 5'-triphosphoguanosine)-ribonucleoside in mRNA + H2O = N(7)-methyl-GMP + a 5'-end diphospho-ribonucleoside in mRNA + 2 H(+)</text>
        <dbReference type="Rhea" id="RHEA:65388"/>
        <dbReference type="Rhea" id="RHEA-COMP:17165"/>
        <dbReference type="Rhea" id="RHEA-COMP:17167"/>
        <dbReference type="ChEBI" id="CHEBI:15377"/>
        <dbReference type="ChEBI" id="CHEBI:15378"/>
        <dbReference type="ChEBI" id="CHEBI:58285"/>
        <dbReference type="ChEBI" id="CHEBI:156461"/>
        <dbReference type="ChEBI" id="CHEBI:167616"/>
        <dbReference type="EC" id="3.6.1.59"/>
    </reaction>
</comment>
<organism evidence="15 16">
    <name type="scientific">Metschnikowia bicuspidata</name>
    <dbReference type="NCBI Taxonomy" id="27322"/>
    <lineage>
        <taxon>Eukaryota</taxon>
        <taxon>Fungi</taxon>
        <taxon>Dikarya</taxon>
        <taxon>Ascomycota</taxon>
        <taxon>Saccharomycotina</taxon>
        <taxon>Pichiomycetes</taxon>
        <taxon>Metschnikowiaceae</taxon>
        <taxon>Metschnikowia</taxon>
    </lineage>
</organism>
<sequence length="294" mass="33289">MVNELLAEFTAENVLLADTQTKSVVLLGTIKDQQAIVTVEKTAFPADATPQLADLVSSPQLINHNDIYYWSLGLLAANPAGAKINLIYPATEKHLRKYAAQRLHMVRETPQMYSSKVAPFIETQKGDQLQWVRNILFESKEADSIVHDDRDPHHGFVLLPDMKWDGRTMDALYLCVIVRRTDIASLRDLRGTHVGYLEEMQRKISAATCSTYRLEPDQLRIFVHYQPSYYHFHIHVVNVAHPGLGGGINAGKAVLLDDIISNLRLGPDYYERQTLTYQLGEMHPLWEILNGEAL</sequence>
<evidence type="ECO:0000256" key="11">
    <source>
        <dbReference type="ARBA" id="ARBA00030609"/>
    </source>
</evidence>
<evidence type="ECO:0000256" key="7">
    <source>
        <dbReference type="ARBA" id="ARBA00022553"/>
    </source>
</evidence>
<evidence type="ECO:0000256" key="6">
    <source>
        <dbReference type="ARBA" id="ARBA00022490"/>
    </source>
</evidence>
<comment type="similarity">
    <text evidence="3">Belongs to the HIT family.</text>
</comment>
<keyword evidence="16" id="KW-1185">Reference proteome</keyword>
<proteinExistence type="inferred from homology"/>
<dbReference type="InterPro" id="IPR008594">
    <property type="entry name" value="DcpS/DCS2"/>
</dbReference>
<dbReference type="InterPro" id="IPR019808">
    <property type="entry name" value="Histidine_triad_CS"/>
</dbReference>
<evidence type="ECO:0000256" key="8">
    <source>
        <dbReference type="ARBA" id="ARBA00022801"/>
    </source>
</evidence>
<keyword evidence="7" id="KW-0597">Phosphoprotein</keyword>
<gene>
    <name evidence="15" type="ORF">METBISCDRAFT_25579</name>
</gene>
<dbReference type="PROSITE" id="PS00892">
    <property type="entry name" value="HIT_1"/>
    <property type="match status" value="1"/>
</dbReference>
<evidence type="ECO:0000256" key="12">
    <source>
        <dbReference type="ARBA" id="ARBA00048222"/>
    </source>
</evidence>
<evidence type="ECO:0000256" key="13">
    <source>
        <dbReference type="PIRSR" id="PIRSR028973-1"/>
    </source>
</evidence>
<dbReference type="Gene3D" id="3.30.428.10">
    <property type="entry name" value="HIT-like"/>
    <property type="match status" value="1"/>
</dbReference>
<dbReference type="AlphaFoldDB" id="A0A4P9ZKG6"/>
<dbReference type="GO" id="GO:0000290">
    <property type="term" value="P:deadenylation-dependent decapping of nuclear-transcribed mRNA"/>
    <property type="evidence" value="ECO:0007669"/>
    <property type="project" value="InterPro"/>
</dbReference>
<dbReference type="GO" id="GO:0000340">
    <property type="term" value="F:RNA 7-methylguanosine cap binding"/>
    <property type="evidence" value="ECO:0007669"/>
    <property type="project" value="TreeGrafter"/>
</dbReference>
<evidence type="ECO:0000256" key="1">
    <source>
        <dbReference type="ARBA" id="ARBA00004123"/>
    </source>
</evidence>
<feature type="binding site" evidence="14">
    <location>
        <position position="163"/>
    </location>
    <ligand>
        <name>substrate</name>
    </ligand>
</feature>
<dbReference type="PANTHER" id="PTHR12978">
    <property type="entry name" value="HISTIDINE TRIAD HIT PROTEIN MEMBER"/>
    <property type="match status" value="1"/>
</dbReference>
<keyword evidence="6" id="KW-0963">Cytoplasm</keyword>
<evidence type="ECO:0000256" key="10">
    <source>
        <dbReference type="ARBA" id="ARBA00029885"/>
    </source>
</evidence>
<dbReference type="EC" id="3.6.1.59" evidence="4"/>
<feature type="binding site" evidence="14">
    <location>
        <begin position="224"/>
        <end position="235"/>
    </location>
    <ligand>
        <name>substrate</name>
    </ligand>
</feature>
<feature type="binding site" evidence="14">
    <location>
        <position position="141"/>
    </location>
    <ligand>
        <name>substrate</name>
    </ligand>
</feature>